<dbReference type="AlphaFoldDB" id="X1L8M8"/>
<accession>X1L8M8</accession>
<protein>
    <submittedName>
        <fullName evidence="1">Uncharacterized protein</fullName>
    </submittedName>
</protein>
<feature type="non-terminal residue" evidence="1">
    <location>
        <position position="1"/>
    </location>
</feature>
<reference evidence="1" key="1">
    <citation type="journal article" date="2014" name="Front. Microbiol.">
        <title>High frequency of phylogenetically diverse reductive dehalogenase-homologous genes in deep subseafloor sedimentary metagenomes.</title>
        <authorList>
            <person name="Kawai M."/>
            <person name="Futagami T."/>
            <person name="Toyoda A."/>
            <person name="Takaki Y."/>
            <person name="Nishi S."/>
            <person name="Hori S."/>
            <person name="Arai W."/>
            <person name="Tsubouchi T."/>
            <person name="Morono Y."/>
            <person name="Uchiyama I."/>
            <person name="Ito T."/>
            <person name="Fujiyama A."/>
            <person name="Inagaki F."/>
            <person name="Takami H."/>
        </authorList>
    </citation>
    <scope>NUCLEOTIDE SEQUENCE</scope>
    <source>
        <strain evidence="1">Expedition CK06-06</strain>
    </source>
</reference>
<name>X1L8M8_9ZZZZ</name>
<evidence type="ECO:0000313" key="1">
    <source>
        <dbReference type="EMBL" id="GAI02236.1"/>
    </source>
</evidence>
<sequence>GETFARGSSPRVGINRALEQQYANPSKFKGADCKLDYQLKVGETLIVKCTRVK</sequence>
<dbReference type="EMBL" id="BARV01012066">
    <property type="protein sequence ID" value="GAI02236.1"/>
    <property type="molecule type" value="Genomic_DNA"/>
</dbReference>
<organism evidence="1">
    <name type="scientific">marine sediment metagenome</name>
    <dbReference type="NCBI Taxonomy" id="412755"/>
    <lineage>
        <taxon>unclassified sequences</taxon>
        <taxon>metagenomes</taxon>
        <taxon>ecological metagenomes</taxon>
    </lineage>
</organism>
<gene>
    <name evidence="1" type="ORF">S06H3_22539</name>
</gene>
<comment type="caution">
    <text evidence="1">The sequence shown here is derived from an EMBL/GenBank/DDBJ whole genome shotgun (WGS) entry which is preliminary data.</text>
</comment>
<proteinExistence type="predicted"/>